<dbReference type="InterPro" id="IPR029052">
    <property type="entry name" value="Metallo-depent_PP-like"/>
</dbReference>
<keyword evidence="4" id="KW-1185">Reference proteome</keyword>
<organism evidence="3 4">
    <name type="scientific">Azorhizobium caulinodans (strain ATCC 43989 / DSM 5975 / JCM 20966 / LMG 6465 / NBRC 14845 / NCIMB 13405 / ORS 571)</name>
    <dbReference type="NCBI Taxonomy" id="438753"/>
    <lineage>
        <taxon>Bacteria</taxon>
        <taxon>Pseudomonadati</taxon>
        <taxon>Pseudomonadota</taxon>
        <taxon>Alphaproteobacteria</taxon>
        <taxon>Hyphomicrobiales</taxon>
        <taxon>Xanthobacteraceae</taxon>
        <taxon>Azorhizobium</taxon>
    </lineage>
</organism>
<reference evidence="3 4" key="3">
    <citation type="journal article" date="2008" name="BMC Genomics">
        <title>The genome of the versatile nitrogen fixer Azorhizobium caulinodans ORS571.</title>
        <authorList>
            <person name="Lee KB."/>
            <person name="Backer P.D."/>
            <person name="Aono T."/>
            <person name="Liu CT."/>
            <person name="Suzuki S."/>
            <person name="Suzuki T."/>
            <person name="Kaneko T."/>
            <person name="Yamada M."/>
            <person name="Tabata S."/>
            <person name="Kupfer D.M."/>
            <person name="Najar F.Z."/>
            <person name="Wiley G.B."/>
            <person name="Roe B."/>
            <person name="Binnewies T.T."/>
            <person name="Ussery D.W."/>
            <person name="D'Haeze W."/>
            <person name="Herder J.D."/>
            <person name="Gevers D."/>
            <person name="Vereecke D."/>
            <person name="Holsters M."/>
            <person name="Oyaizu H."/>
        </authorList>
    </citation>
    <scope>NUCLEOTIDE SEQUENCE [LARGE SCALE GENOMIC DNA]</scope>
    <source>
        <strain evidence="4">ATCC 43989 / DSM 5975 / JCM 20966 / LMG 6465 / NBRC 14845 / NCIMB 13405 / ORS 571</strain>
    </source>
</reference>
<name>A8HRT1_AZOC5</name>
<evidence type="ECO:0000313" key="3">
    <source>
        <dbReference type="EMBL" id="BAF90089.1"/>
    </source>
</evidence>
<reference evidence="3 4" key="4">
    <citation type="journal article" date="2009" name="Appl. Environ. Microbiol.">
        <title>Comparative genome-wide transcriptional profiling of Azorhizobium caulinodans ORS571 grown under free-living and symbiotic conditions.</title>
        <authorList>
            <person name="Tsukada S."/>
            <person name="Aono T."/>
            <person name="Akiba N."/>
            <person name="Lee KB."/>
            <person name="Liu CT."/>
            <person name="Toyazaki H."/>
            <person name="Oyaizu H."/>
        </authorList>
    </citation>
    <scope>NUCLEOTIDE SEQUENCE [LARGE SCALE GENOMIC DNA]</scope>
    <source>
        <strain evidence="4">ATCC 43989 / DSM 5975 / JCM 20966 / LMG 6465 / NBRC 14845 / NCIMB 13405 / ORS 571</strain>
    </source>
</reference>
<sequence>MALHFTSDTHFGDIGAINIRRRPFASLAEHDAALIARWNAVVAPDDEVWHLGDFGKGKVERLAAILGALNGCKHLVTGNIDTPALIALPGWASVQPYAELSLDGQRLVLCHYPFRSWNGEGKGALNLHGHSHGRLKPLRRQVDVGVDVWNYAPVALPALLQAVAGKRAPA</sequence>
<dbReference type="RefSeq" id="WP_012172611.1">
    <property type="nucleotide sequence ID" value="NC_009937.1"/>
</dbReference>
<reference evidence="3 4" key="5">
    <citation type="journal article" date="2010" name="Appl. Environ. Microbiol.">
        <title>phrR-like gene praR of Azorhizobium caulinodans ORS571 is essential for symbiosis with Sesbania rostrata and is involved in expression of reb genes.</title>
        <authorList>
            <person name="Akiba N."/>
            <person name="Aono T."/>
            <person name="Toyazaki H."/>
            <person name="Sato S."/>
            <person name="Oyaizu H."/>
        </authorList>
    </citation>
    <scope>NUCLEOTIDE SEQUENCE [LARGE SCALE GENOMIC DNA]</scope>
    <source>
        <strain evidence="4">ATCC 43989 / DSM 5975 / JCM 20966 / LMG 6465 / NBRC 14845 / NCIMB 13405 / ORS 571</strain>
    </source>
</reference>
<dbReference type="eggNOG" id="COG4186">
    <property type="taxonomic scope" value="Bacteria"/>
</dbReference>
<protein>
    <submittedName>
        <fullName evidence="3">Putative phosphoesterase or phosphohydrolase</fullName>
    </submittedName>
</protein>
<reference evidence="3 4" key="1">
    <citation type="journal article" date="2007" name="Appl. Environ. Microbiol.">
        <title>Rhizobial factors required for stem nodule maturation and maintenance in Sesbania rostrata-Azorhizobium caulinodans ORS571 symbiosis.</title>
        <authorList>
            <person name="Suzuki S."/>
            <person name="Aono T."/>
            <person name="Lee KB."/>
            <person name="Suzuki T."/>
            <person name="Liu CT."/>
            <person name="Miwa H."/>
            <person name="Wakao S."/>
            <person name="Iki T."/>
            <person name="Oyaizu H."/>
        </authorList>
    </citation>
    <scope>NUCLEOTIDE SEQUENCE [LARGE SCALE GENOMIC DNA]</scope>
    <source>
        <strain evidence="4">ATCC 43989 / DSM 5975 / JCM 20966 / LMG 6465 / NBRC 14845 / NCIMB 13405 / ORS 571</strain>
    </source>
</reference>
<dbReference type="SUPFAM" id="SSF56300">
    <property type="entry name" value="Metallo-dependent phosphatases"/>
    <property type="match status" value="1"/>
</dbReference>
<keyword evidence="3" id="KW-0378">Hydrolase</keyword>
<evidence type="ECO:0000259" key="2">
    <source>
        <dbReference type="Pfam" id="PF12850"/>
    </source>
</evidence>
<reference evidence="3 4" key="6">
    <citation type="journal article" date="2011" name="Appl. Environ. Microbiol.">
        <title>Involvement of the azorhizobial chromosome partition gene (parA) in the onset of bacteroid differentiation during Sesbania rostrata stem nodule development.</title>
        <authorList>
            <person name="Liu CT."/>
            <person name="Lee KB."/>
            <person name="Wang YS."/>
            <person name="Peng MH."/>
            <person name="Lee KT."/>
            <person name="Suzuki S."/>
            <person name="Suzuki T."/>
            <person name="Oyaizu H."/>
        </authorList>
    </citation>
    <scope>NUCLEOTIDE SEQUENCE [LARGE SCALE GENOMIC DNA]</scope>
    <source>
        <strain evidence="4">ATCC 43989 / DSM 5975 / JCM 20966 / LMG 6465 / NBRC 14845 / NCIMB 13405 / ORS 571</strain>
    </source>
</reference>
<dbReference type="EMBL" id="AP009384">
    <property type="protein sequence ID" value="BAF90089.1"/>
    <property type="molecule type" value="Genomic_DNA"/>
</dbReference>
<dbReference type="Pfam" id="PF12850">
    <property type="entry name" value="Metallophos_2"/>
    <property type="match status" value="1"/>
</dbReference>
<dbReference type="GO" id="GO:0016787">
    <property type="term" value="F:hydrolase activity"/>
    <property type="evidence" value="ECO:0007669"/>
    <property type="project" value="UniProtKB-KW"/>
</dbReference>
<dbReference type="Proteomes" id="UP000000270">
    <property type="component" value="Chromosome"/>
</dbReference>
<dbReference type="InterPro" id="IPR024654">
    <property type="entry name" value="Calcineurin-like_PHP_lpxH"/>
</dbReference>
<evidence type="ECO:0000313" key="4">
    <source>
        <dbReference type="Proteomes" id="UP000000270"/>
    </source>
</evidence>
<comment type="similarity">
    <text evidence="1">Belongs to the metallophosphoesterase superfamily. YfcE family.</text>
</comment>
<dbReference type="STRING" id="438753.AZC_4091"/>
<proteinExistence type="inferred from homology"/>
<feature type="domain" description="Calcineurin-like phosphoesterase" evidence="2">
    <location>
        <begin position="1"/>
        <end position="133"/>
    </location>
</feature>
<dbReference type="KEGG" id="azc:AZC_4091"/>
<dbReference type="Gene3D" id="3.60.21.10">
    <property type="match status" value="1"/>
</dbReference>
<gene>
    <name evidence="3" type="ordered locus">AZC_4091</name>
</gene>
<evidence type="ECO:0000256" key="1">
    <source>
        <dbReference type="ARBA" id="ARBA00008950"/>
    </source>
</evidence>
<dbReference type="AlphaFoldDB" id="A8HRT1"/>
<accession>A8HRT1</accession>
<reference evidence="4" key="2">
    <citation type="submission" date="2007-04" db="EMBL/GenBank/DDBJ databases">
        <title>Complete genome sequence of the nitrogen-fixing bacterium Azorhizobium caulinodans ORS571.</title>
        <authorList>
            <person name="Lee K.B."/>
            <person name="Backer P.D."/>
            <person name="Aono T."/>
            <person name="Liu C.T."/>
            <person name="Suzuki S."/>
            <person name="Suzuki T."/>
            <person name="Kaneko T."/>
            <person name="Yamada M."/>
            <person name="Tabata S."/>
            <person name="Kupfer D.M."/>
            <person name="Najar F.Z."/>
            <person name="Wiley G.B."/>
            <person name="Roe B."/>
            <person name="Binnewies T."/>
            <person name="Ussery D."/>
            <person name="Vereecke D."/>
            <person name="Gevers D."/>
            <person name="Holsters M."/>
            <person name="Oyaizu H."/>
        </authorList>
    </citation>
    <scope>NUCLEOTIDE SEQUENCE [LARGE SCALE GENOMIC DNA]</scope>
    <source>
        <strain evidence="4">ATCC 43989 / DSM 5975 / JCM 20966 / LMG 6465 / NBRC 14845 / NCIMB 13405 / ORS 571</strain>
    </source>
</reference>
<dbReference type="HOGENOM" id="CLU_092313_0_1_5"/>